<dbReference type="SUPFAM" id="SSF52172">
    <property type="entry name" value="CheY-like"/>
    <property type="match status" value="1"/>
</dbReference>
<dbReference type="SMART" id="SM00044">
    <property type="entry name" value="CYCc"/>
    <property type="match status" value="1"/>
</dbReference>
<dbReference type="PROSITE" id="PS50110">
    <property type="entry name" value="RESPONSE_REGULATORY"/>
    <property type="match status" value="1"/>
</dbReference>
<evidence type="ECO:0000256" key="5">
    <source>
        <dbReference type="ARBA" id="ARBA00023136"/>
    </source>
</evidence>
<dbReference type="CDD" id="cd07302">
    <property type="entry name" value="CHD"/>
    <property type="match status" value="1"/>
</dbReference>
<dbReference type="GO" id="GO:0009190">
    <property type="term" value="P:cyclic nucleotide biosynthetic process"/>
    <property type="evidence" value="ECO:0007669"/>
    <property type="project" value="InterPro"/>
</dbReference>
<dbReference type="PROSITE" id="PS50125">
    <property type="entry name" value="GUANYLATE_CYCLASE_2"/>
    <property type="match status" value="1"/>
</dbReference>
<dbReference type="InterPro" id="IPR029787">
    <property type="entry name" value="Nucleotide_cyclase"/>
</dbReference>
<comment type="similarity">
    <text evidence="8">Belongs to the adenylyl cyclase class-4/guanylyl cyclase family.</text>
</comment>
<evidence type="ECO:0000256" key="4">
    <source>
        <dbReference type="ARBA" id="ARBA00022989"/>
    </source>
</evidence>
<feature type="domain" description="Guanylate cyclase" evidence="10">
    <location>
        <begin position="340"/>
        <end position="467"/>
    </location>
</feature>
<dbReference type="InterPro" id="IPR050401">
    <property type="entry name" value="Cyclic_nucleotide_synthase"/>
</dbReference>
<dbReference type="AlphaFoldDB" id="A0AAE9ZYG0"/>
<dbReference type="GO" id="GO:0016020">
    <property type="term" value="C:membrane"/>
    <property type="evidence" value="ECO:0007669"/>
    <property type="project" value="UniProtKB-SubCell"/>
</dbReference>
<keyword evidence="6 8" id="KW-0456">Lyase</keyword>
<keyword evidence="2" id="KW-0812">Transmembrane</keyword>
<dbReference type="InterPro" id="IPR001789">
    <property type="entry name" value="Sig_transdc_resp-reg_receiver"/>
</dbReference>
<evidence type="ECO:0000256" key="7">
    <source>
        <dbReference type="PROSITE-ProRule" id="PRU00169"/>
    </source>
</evidence>
<dbReference type="InterPro" id="IPR011006">
    <property type="entry name" value="CheY-like_superfamily"/>
</dbReference>
<dbReference type="Gene3D" id="3.30.70.1230">
    <property type="entry name" value="Nucleotide cyclase"/>
    <property type="match status" value="1"/>
</dbReference>
<evidence type="ECO:0000256" key="8">
    <source>
        <dbReference type="RuleBase" id="RU000405"/>
    </source>
</evidence>
<sequence length="520" mass="57945">MSQIGEINYALARWRHRVRIPLNQIIGYAELLIETIDFNVAEDLLSHLHDIRASGAEISGHFQQMWPGWSKQEDLAGFEAFSIDVCHPMEALEWACEQCVEVSPRLGKVPLAKDLTRIAEAVARLRVALQSFDVDDPLKAEEAESELMSFRYDFASLPPIATNNHHDGARLLVVDDDRINREVIGRRLEKMGFEVVKAPSGVEALELLETEAIDLIMLDIMMPEMDGFATLDRIKADERCKHLPVIMLTAIDDAESIARCLSAGAEDYVPKPFDSIVLRARLDASLDRKSLREKEQNYVSRIRIEKGKTEQLLQSILPAAIVTRLKAGERSIVDHVPEATVLFADIVGFTTIAKQLDPESTVTLLNALFSSFDRLVEVHGLEKIKTIGDAYMAVAGVPDPATDHARRAADMALAIQDAVDEFNQLYEVKWSVRIGLHSGPVMAGIIGTGKFSYDLWGDTVNVASRLESHGKANCIHISSEAQALLGPRYETSELGRMELRNRGRVMVHRLLRKRAVNATP</sequence>
<dbReference type="RefSeq" id="WP_330932199.1">
    <property type="nucleotide sequence ID" value="NZ_CP119075.1"/>
</dbReference>
<dbReference type="GO" id="GO:0004016">
    <property type="term" value="F:adenylate cyclase activity"/>
    <property type="evidence" value="ECO:0007669"/>
    <property type="project" value="UniProtKB-ARBA"/>
</dbReference>
<protein>
    <submittedName>
        <fullName evidence="11">Adenylate/guanylate cyclase domain-containing protein</fullName>
    </submittedName>
</protein>
<dbReference type="Proteomes" id="UP001218638">
    <property type="component" value="Chromosome"/>
</dbReference>
<evidence type="ECO:0000313" key="12">
    <source>
        <dbReference type="Proteomes" id="UP001218638"/>
    </source>
</evidence>
<dbReference type="Pfam" id="PF00072">
    <property type="entry name" value="Response_reg"/>
    <property type="match status" value="1"/>
</dbReference>
<dbReference type="KEGG" id="slom:PXH66_01480"/>
<evidence type="ECO:0000259" key="10">
    <source>
        <dbReference type="PROSITE" id="PS50125"/>
    </source>
</evidence>
<dbReference type="InterPro" id="IPR001054">
    <property type="entry name" value="A/G_cyclase"/>
</dbReference>
<dbReference type="GO" id="GO:0000160">
    <property type="term" value="P:phosphorelay signal transduction system"/>
    <property type="evidence" value="ECO:0007669"/>
    <property type="project" value="InterPro"/>
</dbReference>
<dbReference type="EMBL" id="CP119075">
    <property type="protein sequence ID" value="WED65519.1"/>
    <property type="molecule type" value="Genomic_DNA"/>
</dbReference>
<keyword evidence="7" id="KW-0597">Phosphoprotein</keyword>
<comment type="subcellular location">
    <subcellularLocation>
        <location evidence="1">Membrane</location>
    </subcellularLocation>
</comment>
<dbReference type="Gene3D" id="3.40.50.2300">
    <property type="match status" value="1"/>
</dbReference>
<keyword evidence="12" id="KW-1185">Reference proteome</keyword>
<dbReference type="PANTHER" id="PTHR11920">
    <property type="entry name" value="GUANYLYL CYCLASE"/>
    <property type="match status" value="1"/>
</dbReference>
<evidence type="ECO:0000256" key="2">
    <source>
        <dbReference type="ARBA" id="ARBA00022692"/>
    </source>
</evidence>
<dbReference type="Pfam" id="PF00211">
    <property type="entry name" value="Guanylate_cyc"/>
    <property type="match status" value="1"/>
</dbReference>
<gene>
    <name evidence="11" type="ORF">PXH66_01480</name>
</gene>
<accession>A0AAE9ZYG0</accession>
<dbReference type="PANTHER" id="PTHR11920:SF335">
    <property type="entry name" value="GUANYLATE CYCLASE"/>
    <property type="match status" value="1"/>
</dbReference>
<evidence type="ECO:0000256" key="6">
    <source>
        <dbReference type="ARBA" id="ARBA00023239"/>
    </source>
</evidence>
<organism evidence="11 12">
    <name type="scientific">Synoicihabitans lomoniglobus</name>
    <dbReference type="NCBI Taxonomy" id="2909285"/>
    <lineage>
        <taxon>Bacteria</taxon>
        <taxon>Pseudomonadati</taxon>
        <taxon>Verrucomicrobiota</taxon>
        <taxon>Opitutia</taxon>
        <taxon>Opitutales</taxon>
        <taxon>Opitutaceae</taxon>
        <taxon>Synoicihabitans</taxon>
    </lineage>
</organism>
<dbReference type="GO" id="GO:0000166">
    <property type="term" value="F:nucleotide binding"/>
    <property type="evidence" value="ECO:0007669"/>
    <property type="project" value="UniProtKB-KW"/>
</dbReference>
<dbReference type="SMART" id="SM00448">
    <property type="entry name" value="REC"/>
    <property type="match status" value="1"/>
</dbReference>
<dbReference type="SUPFAM" id="SSF55073">
    <property type="entry name" value="Nucleotide cyclase"/>
    <property type="match status" value="1"/>
</dbReference>
<reference evidence="11" key="1">
    <citation type="submission" date="2023-03" db="EMBL/GenBank/DDBJ databases">
        <title>Lomoglobus Profundus gen. nov., sp. nov., a novel member of the phylum Verrucomicrobia, isolated from deep-marine sediment of South China Sea.</title>
        <authorList>
            <person name="Ahmad T."/>
            <person name="Ishaq S.E."/>
            <person name="Wang F."/>
        </authorList>
    </citation>
    <scope>NUCLEOTIDE SEQUENCE</scope>
    <source>
        <strain evidence="11">LMO-M01</strain>
    </source>
</reference>
<feature type="domain" description="Response regulatory" evidence="9">
    <location>
        <begin position="170"/>
        <end position="286"/>
    </location>
</feature>
<name>A0AAE9ZYG0_9BACT</name>
<proteinExistence type="inferred from homology"/>
<keyword evidence="4" id="KW-1133">Transmembrane helix</keyword>
<evidence type="ECO:0000256" key="3">
    <source>
        <dbReference type="ARBA" id="ARBA00022741"/>
    </source>
</evidence>
<keyword evidence="5" id="KW-0472">Membrane</keyword>
<feature type="modified residue" description="4-aspartylphosphate" evidence="7">
    <location>
        <position position="219"/>
    </location>
</feature>
<evidence type="ECO:0000256" key="1">
    <source>
        <dbReference type="ARBA" id="ARBA00004370"/>
    </source>
</evidence>
<keyword evidence="3" id="KW-0547">Nucleotide-binding</keyword>
<evidence type="ECO:0000313" key="11">
    <source>
        <dbReference type="EMBL" id="WED65519.1"/>
    </source>
</evidence>
<dbReference type="InterPro" id="IPR018297">
    <property type="entry name" value="A/G_cyclase_CS"/>
</dbReference>
<evidence type="ECO:0000259" key="9">
    <source>
        <dbReference type="PROSITE" id="PS50110"/>
    </source>
</evidence>
<dbReference type="PROSITE" id="PS00452">
    <property type="entry name" value="GUANYLATE_CYCLASE_1"/>
    <property type="match status" value="1"/>
</dbReference>